<dbReference type="GO" id="GO:0005829">
    <property type="term" value="C:cytosol"/>
    <property type="evidence" value="ECO:0007669"/>
    <property type="project" value="TreeGrafter"/>
</dbReference>
<feature type="binding site" evidence="5">
    <location>
        <position position="49"/>
    </location>
    <ligand>
        <name>pyruvate</name>
        <dbReference type="ChEBI" id="CHEBI:15361"/>
    </ligand>
</feature>
<gene>
    <name evidence="6" type="ORF">LA66_20515</name>
</gene>
<dbReference type="EMBL" id="JRFJ01000011">
    <property type="protein sequence ID" value="KHJ52955.1"/>
    <property type="molecule type" value="Genomic_DNA"/>
</dbReference>
<organism evidence="6 7">
    <name type="scientific">Aureimonas altamirensis</name>
    <dbReference type="NCBI Taxonomy" id="370622"/>
    <lineage>
        <taxon>Bacteria</taxon>
        <taxon>Pseudomonadati</taxon>
        <taxon>Pseudomonadota</taxon>
        <taxon>Alphaproteobacteria</taxon>
        <taxon>Hyphomicrobiales</taxon>
        <taxon>Aurantimonadaceae</taxon>
        <taxon>Aureimonas</taxon>
    </lineage>
</organism>
<dbReference type="CDD" id="cd00408">
    <property type="entry name" value="DHDPS-like"/>
    <property type="match status" value="1"/>
</dbReference>
<dbReference type="Gene3D" id="3.20.20.70">
    <property type="entry name" value="Aldolase class I"/>
    <property type="match status" value="1"/>
</dbReference>
<evidence type="ECO:0000256" key="4">
    <source>
        <dbReference type="PIRSR" id="PIRSR001365-1"/>
    </source>
</evidence>
<dbReference type="InterPro" id="IPR013785">
    <property type="entry name" value="Aldolase_TIM"/>
</dbReference>
<keyword evidence="2 3" id="KW-0456">Lyase</keyword>
<dbReference type="STRING" id="370622.LA66_20515"/>
<comment type="caution">
    <text evidence="6">The sequence shown here is derived from an EMBL/GenBank/DDBJ whole genome shotgun (WGS) entry which is preliminary data.</text>
</comment>
<dbReference type="PRINTS" id="PR00146">
    <property type="entry name" value="DHPICSNTHASE"/>
</dbReference>
<evidence type="ECO:0000256" key="5">
    <source>
        <dbReference type="PIRSR" id="PIRSR001365-2"/>
    </source>
</evidence>
<dbReference type="RefSeq" id="WP_039196242.1">
    <property type="nucleotide sequence ID" value="NZ_JRFJ01000011.1"/>
</dbReference>
<protein>
    <submittedName>
        <fullName evidence="6">Dihydrodipicolinate synthase</fullName>
    </submittedName>
</protein>
<accession>A0A0B1Q2D4</accession>
<evidence type="ECO:0000256" key="2">
    <source>
        <dbReference type="ARBA" id="ARBA00023239"/>
    </source>
</evidence>
<evidence type="ECO:0000313" key="6">
    <source>
        <dbReference type="EMBL" id="KHJ52955.1"/>
    </source>
</evidence>
<dbReference type="SMART" id="SM01130">
    <property type="entry name" value="DHDPS"/>
    <property type="match status" value="1"/>
</dbReference>
<dbReference type="PANTHER" id="PTHR12128:SF66">
    <property type="entry name" value="4-HYDROXY-2-OXOGLUTARATE ALDOLASE, MITOCHONDRIAL"/>
    <property type="match status" value="1"/>
</dbReference>
<dbReference type="Pfam" id="PF00701">
    <property type="entry name" value="DHDPS"/>
    <property type="match status" value="1"/>
</dbReference>
<name>A0A0B1Q2D4_9HYPH</name>
<sequence length="310" mass="32352">MTTLSFTGLSAFPPTPASADGIVDTDRLGLLVNRLAEAGVHSVGLLGSTGIYAYLDRAERSRAVAAAVEAADGRVPLIVGVGSLRTSWSEELARDAERAGADGLLLAPMSYTPLTESEVAQHYLAVAGATGLPLCIYNNPGTTNFSFSPSLIARLARVKNIAAIKMPLPSDGDYAGELARLRQETPATFTIGYSGDWGAASSLLAGGQAWYSVVAGLLPQPALRLTRCAQAGKSDETSMIDAAFTPLWALFRAHGSLRIMYEIADRLSLSIGSPPAPLQRVDAETAEAVGRALDTLAAMPASEPPSPAVR</sequence>
<dbReference type="SUPFAM" id="SSF51569">
    <property type="entry name" value="Aldolase"/>
    <property type="match status" value="1"/>
</dbReference>
<evidence type="ECO:0000313" key="7">
    <source>
        <dbReference type="Proteomes" id="UP000030826"/>
    </source>
</evidence>
<dbReference type="OrthoDB" id="9778880at2"/>
<dbReference type="InterPro" id="IPR002220">
    <property type="entry name" value="DapA-like"/>
</dbReference>
<dbReference type="GO" id="GO:0008840">
    <property type="term" value="F:4-hydroxy-tetrahydrodipicolinate synthase activity"/>
    <property type="evidence" value="ECO:0007669"/>
    <property type="project" value="TreeGrafter"/>
</dbReference>
<dbReference type="Proteomes" id="UP000030826">
    <property type="component" value="Unassembled WGS sequence"/>
</dbReference>
<dbReference type="AlphaFoldDB" id="A0A0B1Q2D4"/>
<evidence type="ECO:0000256" key="3">
    <source>
        <dbReference type="PIRNR" id="PIRNR001365"/>
    </source>
</evidence>
<feature type="active site" description="Proton donor/acceptor" evidence="4">
    <location>
        <position position="137"/>
    </location>
</feature>
<dbReference type="PIRSF" id="PIRSF001365">
    <property type="entry name" value="DHDPS"/>
    <property type="match status" value="1"/>
</dbReference>
<comment type="similarity">
    <text evidence="1 3">Belongs to the DapA family.</text>
</comment>
<proteinExistence type="inferred from homology"/>
<evidence type="ECO:0000256" key="1">
    <source>
        <dbReference type="ARBA" id="ARBA00007592"/>
    </source>
</evidence>
<feature type="active site" description="Schiff-base intermediate with substrate" evidence="4">
    <location>
        <position position="165"/>
    </location>
</feature>
<dbReference type="PANTHER" id="PTHR12128">
    <property type="entry name" value="DIHYDRODIPICOLINATE SYNTHASE"/>
    <property type="match status" value="1"/>
</dbReference>
<reference evidence="6 7" key="1">
    <citation type="submission" date="2014-09" db="EMBL/GenBank/DDBJ databases">
        <title>Isolation and characterization of Aurantimonas altamirensis ON-56566 from clinical sample following a dog bite.</title>
        <authorList>
            <person name="Eshaghi A."/>
            <person name="Li A."/>
            <person name="Shahinas D."/>
            <person name="Bahn P."/>
            <person name="Kus J.V."/>
            <person name="Patel S.N."/>
        </authorList>
    </citation>
    <scope>NUCLEOTIDE SEQUENCE [LARGE SCALE GENOMIC DNA]</scope>
    <source>
        <strain evidence="6 7">ON-56566</strain>
    </source>
</reference>